<evidence type="ECO:0000313" key="2">
    <source>
        <dbReference type="Proteomes" id="UP000321304"/>
    </source>
</evidence>
<keyword evidence="2" id="KW-1185">Reference proteome</keyword>
<gene>
    <name evidence="1" type="ORF">FBZ93_107250</name>
</gene>
<proteinExistence type="predicted"/>
<dbReference type="RefSeq" id="WP_146987841.1">
    <property type="nucleotide sequence ID" value="NZ_VITY01000007.1"/>
</dbReference>
<dbReference type="Proteomes" id="UP000321304">
    <property type="component" value="Unassembled WGS sequence"/>
</dbReference>
<sequence>MRRWLSIGLALIAAVLFASAVRFFVVTPERIDRGQNKVQRVAVDITPAAQALQATLDLADMHADSLLWKRNLIARSDRGHIDLPRLIEGRYALQVFSSVTKSPKGQNYDANAGDTDTITNLAIIDLQPPRTWFSLLQRSLWHAEKLHSFADKSAGRLRVITTAADIDRLLADRKNGMTVVGGMLSIEGLHDLEGNIDNLDVLYAAGFRMAGLAHFFDNDIAGSMHGVAKGGLTPLGRQVVQRMEAMGMIVDLAHASHAAVADVLAMASRPVVSSHGGVQATCKVNRNLTDDEVRGVARTGGVVGIGFWQGAVCSLDPNNVARAIAHVRDLVGIDHVGLGSDFDGSTTTGFDASGVAVVTQALMSSGFSEDDIRKVMGGNVLRVLRAGIAPKG</sequence>
<dbReference type="EMBL" id="VITY01000007">
    <property type="protein sequence ID" value="TWB97004.1"/>
    <property type="molecule type" value="Genomic_DNA"/>
</dbReference>
<dbReference type="PANTHER" id="PTHR10443:SF12">
    <property type="entry name" value="DIPEPTIDASE"/>
    <property type="match status" value="1"/>
</dbReference>
<dbReference type="PROSITE" id="PS51365">
    <property type="entry name" value="RENAL_DIPEPTIDASE_2"/>
    <property type="match status" value="1"/>
</dbReference>
<evidence type="ECO:0000313" key="1">
    <source>
        <dbReference type="EMBL" id="TWB97004.1"/>
    </source>
</evidence>
<dbReference type="SUPFAM" id="SSF51556">
    <property type="entry name" value="Metallo-dependent hydrolases"/>
    <property type="match status" value="1"/>
</dbReference>
<dbReference type="OrthoDB" id="9804920at2"/>
<dbReference type="PANTHER" id="PTHR10443">
    <property type="entry name" value="MICROSOMAL DIPEPTIDASE"/>
    <property type="match status" value="1"/>
</dbReference>
<organism evidence="1 2">
    <name type="scientific">Bradyrhizobium macuxiense</name>
    <dbReference type="NCBI Taxonomy" id="1755647"/>
    <lineage>
        <taxon>Bacteria</taxon>
        <taxon>Pseudomonadati</taxon>
        <taxon>Pseudomonadota</taxon>
        <taxon>Alphaproteobacteria</taxon>
        <taxon>Hyphomicrobiales</taxon>
        <taxon>Nitrobacteraceae</taxon>
        <taxon>Bradyrhizobium</taxon>
    </lineage>
</organism>
<dbReference type="InterPro" id="IPR032466">
    <property type="entry name" value="Metal_Hydrolase"/>
</dbReference>
<dbReference type="GO" id="GO:0006508">
    <property type="term" value="P:proteolysis"/>
    <property type="evidence" value="ECO:0007669"/>
    <property type="project" value="InterPro"/>
</dbReference>
<dbReference type="AlphaFoldDB" id="A0A560LRK4"/>
<dbReference type="GO" id="GO:0070573">
    <property type="term" value="F:metallodipeptidase activity"/>
    <property type="evidence" value="ECO:0007669"/>
    <property type="project" value="InterPro"/>
</dbReference>
<dbReference type="Gene3D" id="3.20.20.140">
    <property type="entry name" value="Metal-dependent hydrolases"/>
    <property type="match status" value="1"/>
</dbReference>
<reference evidence="1 2" key="1">
    <citation type="submission" date="2019-06" db="EMBL/GenBank/DDBJ databases">
        <title>Genomic Encyclopedia of Type Strains, Phase IV (KMG-V): Genome sequencing to study the core and pangenomes of soil and plant-associated prokaryotes.</title>
        <authorList>
            <person name="Whitman W."/>
        </authorList>
    </citation>
    <scope>NUCLEOTIDE SEQUENCE [LARGE SCALE GENOMIC DNA]</scope>
    <source>
        <strain evidence="1 2">BR 10355</strain>
    </source>
</reference>
<dbReference type="Pfam" id="PF01244">
    <property type="entry name" value="Peptidase_M19"/>
    <property type="match status" value="1"/>
</dbReference>
<name>A0A560LRK4_9BRAD</name>
<protein>
    <submittedName>
        <fullName evidence="1">Microsomal dipeptidase-like Zn-dependent dipeptidase</fullName>
    </submittedName>
</protein>
<comment type="caution">
    <text evidence="1">The sequence shown here is derived from an EMBL/GenBank/DDBJ whole genome shotgun (WGS) entry which is preliminary data.</text>
</comment>
<accession>A0A560LRK4</accession>
<dbReference type="CDD" id="cd01301">
    <property type="entry name" value="rDP_like"/>
    <property type="match status" value="1"/>
</dbReference>
<dbReference type="InterPro" id="IPR008257">
    <property type="entry name" value="Pept_M19"/>
</dbReference>